<protein>
    <submittedName>
        <fullName evidence="1">Uncharacterized protein</fullName>
    </submittedName>
</protein>
<dbReference type="AlphaFoldDB" id="A0A2I2GDI9"/>
<name>A0A2I2GDI9_9EURO</name>
<evidence type="ECO:0000313" key="1">
    <source>
        <dbReference type="EMBL" id="PLB50958.1"/>
    </source>
</evidence>
<keyword evidence="2" id="KW-1185">Reference proteome</keyword>
<sequence length="96" mass="10905">MNYWRSDEKKRRSGWIPIDGWNPFRLFAQPRSDLSASRLELRPAVTPFFFSLIVLGRKMMLPMTILMIIESSLPIHVTASTVFIPVSDPVTGTNGP</sequence>
<gene>
    <name evidence="1" type="ORF">P170DRAFT_157130</name>
</gene>
<proteinExistence type="predicted"/>
<organism evidence="1 2">
    <name type="scientific">Aspergillus steynii IBT 23096</name>
    <dbReference type="NCBI Taxonomy" id="1392250"/>
    <lineage>
        <taxon>Eukaryota</taxon>
        <taxon>Fungi</taxon>
        <taxon>Dikarya</taxon>
        <taxon>Ascomycota</taxon>
        <taxon>Pezizomycotina</taxon>
        <taxon>Eurotiomycetes</taxon>
        <taxon>Eurotiomycetidae</taxon>
        <taxon>Eurotiales</taxon>
        <taxon>Aspergillaceae</taxon>
        <taxon>Aspergillus</taxon>
        <taxon>Aspergillus subgen. Circumdati</taxon>
    </lineage>
</organism>
<dbReference type="GeneID" id="36550243"/>
<reference evidence="1 2" key="1">
    <citation type="submission" date="2016-12" db="EMBL/GenBank/DDBJ databases">
        <title>The genomes of Aspergillus section Nigri reveals drivers in fungal speciation.</title>
        <authorList>
            <consortium name="DOE Joint Genome Institute"/>
            <person name="Vesth T.C."/>
            <person name="Nybo J."/>
            <person name="Theobald S."/>
            <person name="Brandl J."/>
            <person name="Frisvad J.C."/>
            <person name="Nielsen K.F."/>
            <person name="Lyhne E.K."/>
            <person name="Kogle M.E."/>
            <person name="Kuo A."/>
            <person name="Riley R."/>
            <person name="Clum A."/>
            <person name="Nolan M."/>
            <person name="Lipzen A."/>
            <person name="Salamov A."/>
            <person name="Henrissat B."/>
            <person name="Wiebenga A."/>
            <person name="De Vries R.P."/>
            <person name="Grigoriev I.V."/>
            <person name="Mortensen U.H."/>
            <person name="Andersen M.R."/>
            <person name="Baker S.E."/>
        </authorList>
    </citation>
    <scope>NUCLEOTIDE SEQUENCE [LARGE SCALE GENOMIC DNA]</scope>
    <source>
        <strain evidence="1 2">IBT 23096</strain>
    </source>
</reference>
<evidence type="ECO:0000313" key="2">
    <source>
        <dbReference type="Proteomes" id="UP000234275"/>
    </source>
</evidence>
<dbReference type="EMBL" id="MSFO01000003">
    <property type="protein sequence ID" value="PLB50958.1"/>
    <property type="molecule type" value="Genomic_DNA"/>
</dbReference>
<accession>A0A2I2GDI9</accession>
<dbReference type="Proteomes" id="UP000234275">
    <property type="component" value="Unassembled WGS sequence"/>
</dbReference>
<dbReference type="RefSeq" id="XP_024706260.1">
    <property type="nucleotide sequence ID" value="XM_024842546.1"/>
</dbReference>
<dbReference type="VEuPathDB" id="FungiDB:P170DRAFT_157130"/>
<comment type="caution">
    <text evidence="1">The sequence shown here is derived from an EMBL/GenBank/DDBJ whole genome shotgun (WGS) entry which is preliminary data.</text>
</comment>